<dbReference type="Gene3D" id="1.20.120.670">
    <property type="entry name" value="N-acetyl-b-d-glucoasminidase"/>
    <property type="match status" value="1"/>
</dbReference>
<evidence type="ECO:0000313" key="6">
    <source>
        <dbReference type="Proteomes" id="UP000695562"/>
    </source>
</evidence>
<comment type="caution">
    <text evidence="5">The sequence shown here is derived from an EMBL/GenBank/DDBJ whole genome shotgun (WGS) entry which is preliminary data.</text>
</comment>
<sequence>MNGVKQPSNSAANKNPEWNNLLLHVKETQELYRTMNDIYEDTVYGMISRLLGNQISNFFKLEIDTTSHSGEYFTLQTDTVSIMENITFVRVTANSGVNLAMGVQHYLKYYCKCSFTWTGDQCNILPQLLPQVDGTIVMPISATYRYYMNVCTFGYSTTWWNFTRWEREIDWMALNGYNTPLAFVGQEYIWYYVFEELGLNQTDIMEWFTGPAFLPWNRMGNVNQWGGPVSMDWINGQKELQQTILKQMRSFGMRPVLPGFAGHVPPALAKVFPHANITQVGGWGPFAGSFLLDPSDPLYKSITKLFINLQTATYGTDHLYNFDPFNELDPPSNSVTYLYDTSSNMYKHLLEADPKAVWVLQGWCFVDAPSFWKLDQTKAFLSGVPVGGFLILDLWSDVIPAWNATQNYFGHYWIWCMLHNFGGRTGIYGRMPFISTNPIEAKKASPNMVGIGLTPEAIEQTSVVYDLMSEMSWRTEPVNLTQWMTDWSERRYGKIVPELVEVWVSLSSTVYNANEPQARSNMGAPFSFVAFRPGLNFRNNVWYDLEIIYKAWSLFSSVSDPYVLSTETFSFDVSEITIQALSNYFLEEYYELEKAYNNSDSQGIQRVAMNMLSAINQMDEIASSQEVSLVGKWTMNARSWASVNTGSSSGSDVENDTLSYEFNARNQLTLWGPNHSSLHDYAYKLWGGLIKDFYYVRWATFTKYLLNCVENQVPYNSTEITDQIIEVELEWGLGTNIYPFEPSGSTFNISKQIQSTIKIPDSSDSSYYYYDDDVVVDYYPINNQ</sequence>
<name>A0A8J4PQS9_9MYCE</name>
<dbReference type="EMBL" id="AJWJ01000282">
    <property type="protein sequence ID" value="KAF2072415.1"/>
    <property type="molecule type" value="Genomic_DNA"/>
</dbReference>
<evidence type="ECO:0000259" key="2">
    <source>
        <dbReference type="Pfam" id="PF05089"/>
    </source>
</evidence>
<dbReference type="InterPro" id="IPR024732">
    <property type="entry name" value="NAGLU_C"/>
</dbReference>
<feature type="domain" description="Alpha-N-acetylglucosaminidase C-terminal" evidence="4">
    <location>
        <begin position="483"/>
        <end position="754"/>
    </location>
</feature>
<evidence type="ECO:0000259" key="4">
    <source>
        <dbReference type="Pfam" id="PF12972"/>
    </source>
</evidence>
<dbReference type="OrthoDB" id="15497at2759"/>
<evidence type="ECO:0008006" key="7">
    <source>
        <dbReference type="Google" id="ProtNLM"/>
    </source>
</evidence>
<dbReference type="Pfam" id="PF12972">
    <property type="entry name" value="NAGLU_C"/>
    <property type="match status" value="1"/>
</dbReference>
<dbReference type="PANTHER" id="PTHR12872:SF1">
    <property type="entry name" value="ALPHA-N-ACETYLGLUCOSAMINIDASE"/>
    <property type="match status" value="1"/>
</dbReference>
<protein>
    <recommendedName>
        <fullName evidence="7">Alpha-N-acetylglucosaminidase</fullName>
    </recommendedName>
</protein>
<dbReference type="Gene3D" id="3.30.379.10">
    <property type="entry name" value="Chitobiase/beta-hexosaminidase domain 2-like"/>
    <property type="match status" value="1"/>
</dbReference>
<accession>A0A8J4PQS9</accession>
<dbReference type="Pfam" id="PF12971">
    <property type="entry name" value="NAGLU_N"/>
    <property type="match status" value="1"/>
</dbReference>
<evidence type="ECO:0000313" key="5">
    <source>
        <dbReference type="EMBL" id="KAF2072415.1"/>
    </source>
</evidence>
<reference evidence="5" key="1">
    <citation type="submission" date="2020-01" db="EMBL/GenBank/DDBJ databases">
        <title>Development of genomics and gene disruption for Polysphondylium violaceum indicates a role for the polyketide synthase stlB in stalk morphogenesis.</title>
        <authorList>
            <person name="Narita B."/>
            <person name="Kawabe Y."/>
            <person name="Kin K."/>
            <person name="Saito T."/>
            <person name="Gibbs R."/>
            <person name="Kuspa A."/>
            <person name="Muzny D."/>
            <person name="Queller D."/>
            <person name="Richards S."/>
            <person name="Strassman J."/>
            <person name="Sucgang R."/>
            <person name="Worley K."/>
            <person name="Schaap P."/>
        </authorList>
    </citation>
    <scope>NUCLEOTIDE SEQUENCE</scope>
    <source>
        <strain evidence="5">QSvi11</strain>
    </source>
</reference>
<proteinExistence type="predicted"/>
<dbReference type="InterPro" id="IPR007781">
    <property type="entry name" value="NAGLU"/>
</dbReference>
<evidence type="ECO:0000259" key="3">
    <source>
        <dbReference type="Pfam" id="PF12971"/>
    </source>
</evidence>
<dbReference type="Gene3D" id="3.20.20.80">
    <property type="entry name" value="Glycosidases"/>
    <property type="match status" value="1"/>
</dbReference>
<dbReference type="InterPro" id="IPR024240">
    <property type="entry name" value="NAGLU_N"/>
</dbReference>
<feature type="domain" description="Alpha-N-acetylglucosaminidase tim-barrel" evidence="2">
    <location>
        <begin position="145"/>
        <end position="474"/>
    </location>
</feature>
<dbReference type="Proteomes" id="UP000695562">
    <property type="component" value="Unassembled WGS sequence"/>
</dbReference>
<keyword evidence="1" id="KW-0378">Hydrolase</keyword>
<feature type="domain" description="Alpha-N-acetylglucosaminidase N-terminal" evidence="3">
    <location>
        <begin position="42"/>
        <end position="130"/>
    </location>
</feature>
<evidence type="ECO:0000256" key="1">
    <source>
        <dbReference type="ARBA" id="ARBA00022801"/>
    </source>
</evidence>
<dbReference type="AlphaFoldDB" id="A0A8J4PQS9"/>
<dbReference type="GO" id="GO:0016787">
    <property type="term" value="F:hydrolase activity"/>
    <property type="evidence" value="ECO:0007669"/>
    <property type="project" value="UniProtKB-KW"/>
</dbReference>
<gene>
    <name evidence="5" type="ORF">CYY_006272</name>
</gene>
<dbReference type="InterPro" id="IPR024733">
    <property type="entry name" value="NAGLU_tim-barrel"/>
</dbReference>
<dbReference type="InterPro" id="IPR029018">
    <property type="entry name" value="Hex-like_dom2"/>
</dbReference>
<keyword evidence="6" id="KW-1185">Reference proteome</keyword>
<organism evidence="5 6">
    <name type="scientific">Polysphondylium violaceum</name>
    <dbReference type="NCBI Taxonomy" id="133409"/>
    <lineage>
        <taxon>Eukaryota</taxon>
        <taxon>Amoebozoa</taxon>
        <taxon>Evosea</taxon>
        <taxon>Eumycetozoa</taxon>
        <taxon>Dictyostelia</taxon>
        <taxon>Dictyosteliales</taxon>
        <taxon>Dictyosteliaceae</taxon>
        <taxon>Polysphondylium</taxon>
    </lineage>
</organism>
<dbReference type="Pfam" id="PF05089">
    <property type="entry name" value="NAGLU"/>
    <property type="match status" value="1"/>
</dbReference>
<dbReference type="PANTHER" id="PTHR12872">
    <property type="entry name" value="ALPHA-N-ACETYLGLUCOSAMINIDASE"/>
    <property type="match status" value="1"/>
</dbReference>